<dbReference type="InterPro" id="IPR025110">
    <property type="entry name" value="AMP-bd_C"/>
</dbReference>
<dbReference type="NCBIfam" id="TIGR01733">
    <property type="entry name" value="AA-adenyl-dom"/>
    <property type="match status" value="3"/>
</dbReference>
<gene>
    <name evidence="6" type="ORF">ACFQZM_40060</name>
</gene>
<keyword evidence="7" id="KW-1185">Reference proteome</keyword>
<dbReference type="Gene3D" id="3.40.50.12780">
    <property type="entry name" value="N-terminal domain of ligase-like"/>
    <property type="match status" value="1"/>
</dbReference>
<evidence type="ECO:0000256" key="3">
    <source>
        <dbReference type="ARBA" id="ARBA00022553"/>
    </source>
</evidence>
<dbReference type="CDD" id="cd19543">
    <property type="entry name" value="DCL_NRPS"/>
    <property type="match status" value="3"/>
</dbReference>
<dbReference type="CDD" id="cd12117">
    <property type="entry name" value="A_NRPS_Srf_like"/>
    <property type="match status" value="1"/>
</dbReference>
<dbReference type="Gene3D" id="3.40.50.980">
    <property type="match status" value="4"/>
</dbReference>
<keyword evidence="2" id="KW-0596">Phosphopantetheine</keyword>
<feature type="domain" description="Carrier" evidence="5">
    <location>
        <begin position="2041"/>
        <end position="2115"/>
    </location>
</feature>
<sequence>MNKQSPLEAVLPLTPLQDGLLFHALVGEDGVDVYNAQAAFELTGPLDAGRLRASWRALIARHAALRAGFVRRRSGRAVQAIARTADPPWTDVDLTALPPDERDGRAAELLAADRARRFDMARPPLLRLTLVRKAAGRHVMACTFHHVLLDGWSTPLVFRDLFAIYAAGGDAGALPPAAPLDAFLGWLSDRDRDAAEAAWRAALAGVGEPTLVAPGTRLAWTPVAPRRVTAHLPEESAAALAALARRRGLTMSTVVEAAWALLIGSLTGRDDVVFGATVSGRPAELPRVEEMVGLLINTVPVRVRLDPAETLGDLLARVQREQLDLAPHHHLGLPDVQRAAGIGELFDTAVAFENTPLDGDAVSAAVPELGIELVGDGADPEGTHYALSLAVFPERGLRLELGYRPDAIDRETAEACAARLLHLLETAAASAGTEVGRIAVATPAERATMLGPWNDTGAAFPDTDLAGVFEAQARRTPDRVALVGDGERLTYRDLDAHAGRLARRLARRGAGPDRFVAVLLPRTADAVVAVLAVLKTGAAYLPLDAEHPADRNAEIIADAGPVAVLTTRGLAARAPEAPGAARVYVEDDDGSEASAPGGPFRRAEALLPHHLAYAICTSGSTGRPKAVAVEHRSLSNMYFSHHRNIYRPAEEAAHGRRVRVSFTFSFGFDGIWSPLFWMIAGHELHLVGDDARKDARALVDHVAKDGIDVLETTPSLGAQLLAAGLADGTGHRVSVLAVGGDEVPRPLWRELREAPFDAVYNAYGPTECTIDPLYCAVKDVPDPSIGRPAANNRVYVLDGTLRLVPPGVVGELYIAGAGLARGYLNRPGLTSERFVADPFGAPGARMYRTGDLVRWDRDGRLAFAGRADDQVKIRGFRVEPGEVEAALAARPEVDRAVVVVREDRPGVKRLVAYAVPADGRAIDPAELRRHLGSVVPDYMVPAAFVSLDAVPVNANGKVDRRALPAPEITGTAEYRPPSTPREAALCGVFAEVLGLERVGADDGFFELGGDSIISIQLAARARAAGLVITPRDVFTRRTVASLAEAARPVEEERGAPMPRALVEMDEQEAARWAVPGVEVQEYLPLAPLQEGLLFHALYDAEGVDVYNVQVACEISGALDMDLLRASCQALLDRHDTLRAAFVQRASGETVQAIARRVDAPWEHVDIGALDGPERDRRLGELLARDRARRFAMDRPPLARFTLVRLADERHVLAFTHHHVLLDGWSLPRILEELFELYGLGADAARLPAAAPLRDYLAWLADRDPEDSERAWRAELAGVDEPTFVVPDGPGRDVPVLPRRVPIELSAPETEAVTAMARARGLTLNTVVQGAWALLLGVLTGRDDVVFGATVAGRPPELPGVERMAGLLMNTVPVRVPLDPAEPLGRVLARLQDRQSALAAHQHLALPRVQRLAGHELFDTLVAFENVPGGAGPQREDVSGLVVTPSEAADTTVAAHYPLSLAVFPGGRLRLDLNHRPDLLDRRTAESIAARLRRLLVASAQDQDVPLGRIDTVTASERAAMLGPWNGAVRPAGRLASSVQEEFGRQAARTPDAVAVVFRDQELTYAELDRRSDALARRLVRLGIGAEDAVAVLQERTADLVVSLLAVLKAGGAYVPLERRFPASRLRDVMRDTGAAVLLTDEASRGTGFDHDAAVIVVDEHEHEPAADGGGPALPAQGHPDQVAYVMYTSGSTGGPKGVMTTHRDVLEFAADREWRGADHARVLFHSAQAFDGTVYELWVPLLTGGRVVVCPVPDLDVAALGRAVADHGVTAVFMTSGLFRAVASEEPRVLAGVRQVWTGGDVVSSAGVRRVLEACPGLVVVDVYGPTETTVYATFCPIRSAAEVRDTLPIGRPLDGTRAYVLDGALRLVPPGVVGELYIGGAGLARGYLNRPGLSAERFVADPFGDPGARMYRTGDLVRWDDGGRLVFAGRADDQVKVRGFRVEPGEIEAALSGHPDVRQAVVLAREDRPGAKRLVAYVVPARDGELDPADLRAHAASALPDYMVPAAFVSLDTMPVNANGKVDRRALPAPEAAGTAEYREPRTPREAVLCGIFAAVLGLDRVGAGDDFFELGGDSIISVRLAARARAAGLVLTPREVFTLRTAAALARAARLVDAEDGDTEDGDKDAGRRRPLLELDDGELDFLASSQTAEVEEYLPLSPLQEGLLFHALYDAESVDVYNVQVACEISGALDVDLLRASCGALLDRHETLRAAFVQRRSGQTVQAIVRGVDVPWEQADLGGLDPETGLRRLDELLSRERARRFAMDRPPLARFLLIRLGADRHVLAFTHHHILLDGWSLPQVLRDLFELYGRGGDGAGLPEPVPLRDYLAWLADRDVDASERAWRAELAGVDEPTFAVPGADGRGLPVLPRRVPIELSAPETEALTAMARARGLTLNTVVQGAWALLLGVLTGRDDVVFGATVAGRPPELPGVEDMAGLLMNTVPVRVALDPAEPAARMLARLQDRQSALAAHQHLALPRVQRLAGHELFDTSTIFQNIAADEGPLRYTVGDVEVAVTDAGNESVGTTHYPLTLIGMPGPRLRLHLSHRPDLVGTAAAAALMERLRRLLAVLAEAPDTPLNMIDVLDAEERRTLLGIRNDTAVPVPRTTLPELFRAQVRRTPDAAALVWDGGALTYRELDARVDRLAAALRAAGAARGRAVAVALPRSPEAVVALHAVHRTGAAYVPVDPGLPPDRARFIAEETGAVAVITPDGYAELAAADAPAPDAPAPDASAAPDPLDAAYVIYTSGSTGRPKGVVVPHAGVVNQLLWMQEEYPLRPDDRVLLKTPASFDVSVWEFFWPLLAGAALVVAAPEGHKDPAYLAGLIERQGVTTVQFVPSMLEAFVGTPDLRDLPSLRRVLCIGEALGTALAERFHALFDAELHNLYGPTETSLASTAFESRTGTREVSIPIGLPLANTRVYVLDGALRLVPPGVAGELYIAGAGLARGYLKRPGLSAERFVADPFGDPGTRMYRTGDLVRWNDDGRLVFAGRADDQVKVRGVRIELGEIEAALSAHAAVARAAVAAREDRPGAVRLVAYVVPADGHAVDAGALRAHLASVLPESMVPAAFVELAALPATVSGKLDRRALPAPEADASAEYRAPRTPRETVLCEVFAEVLGLERVGADDDFFELGGDSIISIRLAAQARVAGLALTPREVFTLRTAAALAEAARETVPDDTVPATERNRTDRDEPSVLPLTPLQEGLLFHSRLDERHVDVYQMQSTVELHGTLDADRLRAACRVPVDRHAALRAFITGTPTGMSAQGIAPTVTVPWEETDLRDVEPGERDERLGELLARDRLRRFDLDAAPLLRFTLVRLGDLRHVLVFTCHHLLLDGWSLSLVLGEIFDAYAEDGGTPPLPAMPYQDYLAWLVRQDRPAAEATWRSALDGLAEGTLVAPAARFTAPDRLPETVRADLTAERTAALAATARRAGLTLNTLVQGAWSIVLAGLTGRSDVVFGATVAVRPHELDGAARAVGPLINTLPVRVRLETSEAAGQMLARTQDEQSALAPYRHLALADVQRLAGRGALFDTCTVFQNHSSEAAAEDLRIGGGLRIARLGGSDAYHYPLRLVAVPGERLSLELSHRPELIAATAAEAVLSSLRRVLDAMGADLDTPVGTLLAMARRERGETEEAVRALVGKVLGVDGVGADDDFFAIGGDSVRALRLHGALRAAFGADVGLRAVFEAPTPAALAALLGDPGARRHRAPRETNRHP</sequence>
<dbReference type="NCBIfam" id="NF003417">
    <property type="entry name" value="PRK04813.1"/>
    <property type="match status" value="3"/>
</dbReference>
<evidence type="ECO:0000256" key="1">
    <source>
        <dbReference type="ARBA" id="ARBA00001957"/>
    </source>
</evidence>
<dbReference type="Pfam" id="PF00550">
    <property type="entry name" value="PP-binding"/>
    <property type="match status" value="4"/>
</dbReference>
<dbReference type="InterPro" id="IPR045851">
    <property type="entry name" value="AMP-bd_C_sf"/>
</dbReference>
<feature type="domain" description="Carrier" evidence="5">
    <location>
        <begin position="976"/>
        <end position="1050"/>
    </location>
</feature>
<dbReference type="Pfam" id="PF00501">
    <property type="entry name" value="AMP-binding"/>
    <property type="match status" value="3"/>
</dbReference>
<dbReference type="InterPro" id="IPR036736">
    <property type="entry name" value="ACP-like_sf"/>
</dbReference>
<dbReference type="PROSITE" id="PS50075">
    <property type="entry name" value="CARRIER"/>
    <property type="match status" value="4"/>
</dbReference>
<dbReference type="SMART" id="SM00823">
    <property type="entry name" value="PKS_PP"/>
    <property type="match status" value="4"/>
</dbReference>
<evidence type="ECO:0000256" key="2">
    <source>
        <dbReference type="ARBA" id="ARBA00022450"/>
    </source>
</evidence>
<evidence type="ECO:0000313" key="6">
    <source>
        <dbReference type="EMBL" id="MFD0690741.1"/>
    </source>
</evidence>
<dbReference type="SUPFAM" id="SSF56801">
    <property type="entry name" value="Acetyl-CoA synthetase-like"/>
    <property type="match status" value="3"/>
</dbReference>
<comment type="cofactor">
    <cofactor evidence="1">
        <name>pantetheine 4'-phosphate</name>
        <dbReference type="ChEBI" id="CHEBI:47942"/>
    </cofactor>
</comment>
<dbReference type="SUPFAM" id="SSF52777">
    <property type="entry name" value="CoA-dependent acyltransferases"/>
    <property type="match status" value="8"/>
</dbReference>
<organism evidence="6 7">
    <name type="scientific">Actinomadura fibrosa</name>
    <dbReference type="NCBI Taxonomy" id="111802"/>
    <lineage>
        <taxon>Bacteria</taxon>
        <taxon>Bacillati</taxon>
        <taxon>Actinomycetota</taxon>
        <taxon>Actinomycetes</taxon>
        <taxon>Streptosporangiales</taxon>
        <taxon>Thermomonosporaceae</taxon>
        <taxon>Actinomadura</taxon>
    </lineage>
</organism>
<dbReference type="CDD" id="cd05930">
    <property type="entry name" value="A_NRPS"/>
    <property type="match status" value="1"/>
</dbReference>
<dbReference type="InterPro" id="IPR006162">
    <property type="entry name" value="Ppantetheine_attach_site"/>
</dbReference>
<feature type="domain" description="Carrier" evidence="5">
    <location>
        <begin position="3629"/>
        <end position="3704"/>
    </location>
</feature>
<dbReference type="Gene3D" id="2.30.38.10">
    <property type="entry name" value="Luciferase, Domain 3"/>
    <property type="match status" value="2"/>
</dbReference>
<feature type="compositionally biased region" description="Basic and acidic residues" evidence="4">
    <location>
        <begin position="3187"/>
        <end position="3196"/>
    </location>
</feature>
<dbReference type="InterPro" id="IPR009081">
    <property type="entry name" value="PP-bd_ACP"/>
</dbReference>
<name>A0ABW2XWH3_9ACTN</name>
<dbReference type="InterPro" id="IPR010071">
    <property type="entry name" value="AA_adenyl_dom"/>
</dbReference>
<feature type="region of interest" description="Disordered" evidence="4">
    <location>
        <begin position="3175"/>
        <end position="3198"/>
    </location>
</feature>
<dbReference type="InterPro" id="IPR042099">
    <property type="entry name" value="ANL_N_sf"/>
</dbReference>
<feature type="domain" description="Carrier" evidence="5">
    <location>
        <begin position="3104"/>
        <end position="3178"/>
    </location>
</feature>
<dbReference type="Gene3D" id="3.30.559.10">
    <property type="entry name" value="Chloramphenicol acetyltransferase-like domain"/>
    <property type="match status" value="4"/>
</dbReference>
<reference evidence="7" key="1">
    <citation type="journal article" date="2019" name="Int. J. Syst. Evol. Microbiol.">
        <title>The Global Catalogue of Microorganisms (GCM) 10K type strain sequencing project: providing services to taxonomists for standard genome sequencing and annotation.</title>
        <authorList>
            <consortium name="The Broad Institute Genomics Platform"/>
            <consortium name="The Broad Institute Genome Sequencing Center for Infectious Disease"/>
            <person name="Wu L."/>
            <person name="Ma J."/>
        </authorList>
    </citation>
    <scope>NUCLEOTIDE SEQUENCE [LARGE SCALE GENOMIC DNA]</scope>
    <source>
        <strain evidence="7">JCM 9371</strain>
    </source>
</reference>
<dbReference type="Proteomes" id="UP001597063">
    <property type="component" value="Unassembled WGS sequence"/>
</dbReference>
<dbReference type="Pfam" id="PF13193">
    <property type="entry name" value="AMP-binding_C"/>
    <property type="match status" value="3"/>
</dbReference>
<dbReference type="InterPro" id="IPR000873">
    <property type="entry name" value="AMP-dep_synth/lig_dom"/>
</dbReference>
<dbReference type="Pfam" id="PF00668">
    <property type="entry name" value="Condensation"/>
    <property type="match status" value="4"/>
</dbReference>
<dbReference type="Gene3D" id="3.30.300.30">
    <property type="match status" value="3"/>
</dbReference>
<dbReference type="PROSITE" id="PS00012">
    <property type="entry name" value="PHOSPHOPANTETHEINE"/>
    <property type="match status" value="3"/>
</dbReference>
<protein>
    <submittedName>
        <fullName evidence="6">Amino acid adenylation domain-containing protein</fullName>
    </submittedName>
</protein>
<dbReference type="Gene3D" id="1.10.1200.10">
    <property type="entry name" value="ACP-like"/>
    <property type="match status" value="4"/>
</dbReference>
<dbReference type="InterPro" id="IPR023213">
    <property type="entry name" value="CAT-like_dom_sf"/>
</dbReference>
<dbReference type="SUPFAM" id="SSF47336">
    <property type="entry name" value="ACP-like"/>
    <property type="match status" value="4"/>
</dbReference>
<accession>A0ABW2XWH3</accession>
<dbReference type="PROSITE" id="PS00455">
    <property type="entry name" value="AMP_BINDING"/>
    <property type="match status" value="2"/>
</dbReference>
<dbReference type="InterPro" id="IPR001242">
    <property type="entry name" value="Condensation_dom"/>
</dbReference>
<evidence type="ECO:0000313" key="7">
    <source>
        <dbReference type="Proteomes" id="UP001597063"/>
    </source>
</evidence>
<proteinExistence type="predicted"/>
<evidence type="ECO:0000256" key="4">
    <source>
        <dbReference type="SAM" id="MobiDB-lite"/>
    </source>
</evidence>
<evidence type="ECO:0000259" key="5">
    <source>
        <dbReference type="PROSITE" id="PS50075"/>
    </source>
</evidence>
<dbReference type="InterPro" id="IPR020845">
    <property type="entry name" value="AMP-binding_CS"/>
</dbReference>
<dbReference type="InterPro" id="IPR020806">
    <property type="entry name" value="PKS_PP-bd"/>
</dbReference>
<dbReference type="Gene3D" id="3.30.559.30">
    <property type="entry name" value="Nonribosomal peptide synthetase, condensation domain"/>
    <property type="match status" value="4"/>
</dbReference>
<dbReference type="PANTHER" id="PTHR45527">
    <property type="entry name" value="NONRIBOSOMAL PEPTIDE SYNTHETASE"/>
    <property type="match status" value="1"/>
</dbReference>
<dbReference type="PANTHER" id="PTHR45527:SF1">
    <property type="entry name" value="FATTY ACID SYNTHASE"/>
    <property type="match status" value="1"/>
</dbReference>
<keyword evidence="3" id="KW-0597">Phosphoprotein</keyword>
<comment type="caution">
    <text evidence="6">The sequence shown here is derived from an EMBL/GenBank/DDBJ whole genome shotgun (WGS) entry which is preliminary data.</text>
</comment>
<dbReference type="EMBL" id="JBHTGP010000018">
    <property type="protein sequence ID" value="MFD0690741.1"/>
    <property type="molecule type" value="Genomic_DNA"/>
</dbReference>
<dbReference type="RefSeq" id="WP_378325420.1">
    <property type="nucleotide sequence ID" value="NZ_JBHTGP010000018.1"/>
</dbReference>